<dbReference type="Proteomes" id="UP000504637">
    <property type="component" value="Unplaced"/>
</dbReference>
<organism evidence="3">
    <name type="scientific">Dissoconium aciculare CBS 342.82</name>
    <dbReference type="NCBI Taxonomy" id="1314786"/>
    <lineage>
        <taxon>Eukaryota</taxon>
        <taxon>Fungi</taxon>
        <taxon>Dikarya</taxon>
        <taxon>Ascomycota</taxon>
        <taxon>Pezizomycotina</taxon>
        <taxon>Dothideomycetes</taxon>
        <taxon>Dothideomycetidae</taxon>
        <taxon>Mycosphaerellales</taxon>
        <taxon>Dissoconiaceae</taxon>
        <taxon>Dissoconium</taxon>
    </lineage>
</organism>
<sequence>MDRILYSKMMILISSLLFFHSSLALRTPLTLVTTARAMVTAPPAVPITRTTIAPFTKRDEINPGNWTFSIGPQDPEQATYFAGHTTKVVQPTYGTEIESLLDDAVVAAWASISESGYLLEVLASVVTTMTNVETAVYLIVNAVGTHPFSEVPNTVWNSILFETDDTYIHELNAPQEADYAVYSQSGLAPESTLVAEVDIRCTTVAL</sequence>
<reference evidence="3" key="1">
    <citation type="submission" date="2020-01" db="EMBL/GenBank/DDBJ databases">
        <authorList>
            <consortium name="DOE Joint Genome Institute"/>
            <person name="Haridas S."/>
            <person name="Albert R."/>
            <person name="Binder M."/>
            <person name="Bloem J."/>
            <person name="Labutti K."/>
            <person name="Salamov A."/>
            <person name="Andreopoulos B."/>
            <person name="Baker S.E."/>
            <person name="Barry K."/>
            <person name="Bills G."/>
            <person name="Bluhm B.H."/>
            <person name="Cannon C."/>
            <person name="Castanera R."/>
            <person name="Culley D.E."/>
            <person name="Daum C."/>
            <person name="Ezra D."/>
            <person name="Gonzalez J.B."/>
            <person name="Henrissat B."/>
            <person name="Kuo A."/>
            <person name="Liang C."/>
            <person name="Lipzen A."/>
            <person name="Lutzoni F."/>
            <person name="Magnuson J."/>
            <person name="Mondo S."/>
            <person name="Nolan M."/>
            <person name="Ohm R."/>
            <person name="Pangilinan J."/>
            <person name="Park H.-J."/>
            <person name="Ramirez L."/>
            <person name="Alfaro M."/>
            <person name="Sun H."/>
            <person name="Tritt A."/>
            <person name="Yoshinaga Y."/>
            <person name="Zwiers L.-H."/>
            <person name="Turgeon B.G."/>
            <person name="Goodwin S.B."/>
            <person name="Spatafora J.W."/>
            <person name="Crous P.W."/>
            <person name="Grigoriev I.V."/>
        </authorList>
    </citation>
    <scope>NUCLEOTIDE SEQUENCE</scope>
    <source>
        <strain evidence="3">CBS 342.82</strain>
    </source>
</reference>
<reference evidence="3" key="3">
    <citation type="submission" date="2025-08" db="UniProtKB">
        <authorList>
            <consortium name="RefSeq"/>
        </authorList>
    </citation>
    <scope>IDENTIFICATION</scope>
    <source>
        <strain evidence="3">CBS 342.82</strain>
    </source>
</reference>
<dbReference type="RefSeq" id="XP_033454828.1">
    <property type="nucleotide sequence ID" value="XM_033599134.1"/>
</dbReference>
<feature type="chain" id="PRO_5026830714" evidence="1">
    <location>
        <begin position="25"/>
        <end position="206"/>
    </location>
</feature>
<reference evidence="3" key="2">
    <citation type="submission" date="2020-04" db="EMBL/GenBank/DDBJ databases">
        <authorList>
            <consortium name="NCBI Genome Project"/>
        </authorList>
    </citation>
    <scope>NUCLEOTIDE SEQUENCE</scope>
    <source>
        <strain evidence="3">CBS 342.82</strain>
    </source>
</reference>
<accession>A0A6J3LT52</accession>
<dbReference type="GeneID" id="54356933"/>
<dbReference type="AlphaFoldDB" id="A0A6J3LT52"/>
<name>A0A6J3LT52_9PEZI</name>
<evidence type="ECO:0000256" key="1">
    <source>
        <dbReference type="SAM" id="SignalP"/>
    </source>
</evidence>
<feature type="signal peptide" evidence="1">
    <location>
        <begin position="1"/>
        <end position="24"/>
    </location>
</feature>
<evidence type="ECO:0000313" key="2">
    <source>
        <dbReference type="Proteomes" id="UP000504637"/>
    </source>
</evidence>
<keyword evidence="2" id="KW-1185">Reference proteome</keyword>
<protein>
    <submittedName>
        <fullName evidence="3">Uncharacterized protein</fullName>
    </submittedName>
</protein>
<proteinExistence type="predicted"/>
<gene>
    <name evidence="3" type="ORF">K489DRAFT_140859</name>
</gene>
<evidence type="ECO:0000313" key="3">
    <source>
        <dbReference type="RefSeq" id="XP_033454828.1"/>
    </source>
</evidence>
<keyword evidence="1" id="KW-0732">Signal</keyword>